<name>A0ACC8XIB3_9FIRM</name>
<gene>
    <name evidence="1" type="ORF">AN640_04900</name>
</gene>
<dbReference type="Proteomes" id="UP000188637">
    <property type="component" value="Unassembled WGS sequence"/>
</dbReference>
<evidence type="ECO:0000313" key="2">
    <source>
        <dbReference type="Proteomes" id="UP000188637"/>
    </source>
</evidence>
<sequence length="127" mass="13788">MNILQIVSFAAVGVVTIKFLSEIGSNTQIYVRIIVGLTLFSVACSQLDVVFQIIQQLANKVNMEGTYLTIIFKIIGIAYISEFGYQLCKDAGEEGIGGKIQFAAKVMIFVVAAPVILALIDLITQLL</sequence>
<comment type="caution">
    <text evidence="1">The sequence shown here is derived from an EMBL/GenBank/DDBJ whole genome shotgun (WGS) entry which is preliminary data.</text>
</comment>
<keyword evidence="2" id="KW-1185">Reference proteome</keyword>
<proteinExistence type="predicted"/>
<accession>A0ACC8XIB3</accession>
<evidence type="ECO:0000313" key="1">
    <source>
        <dbReference type="EMBL" id="ONI45204.1"/>
    </source>
</evidence>
<protein>
    <submittedName>
        <fullName evidence="1">Stage III sporulation protein AD</fullName>
    </submittedName>
</protein>
<reference evidence="1" key="1">
    <citation type="submission" date="2016-08" db="EMBL/GenBank/DDBJ databases">
        <authorList>
            <person name="Ngugi D.K."/>
            <person name="Miyake S."/>
            <person name="Stingl U."/>
        </authorList>
    </citation>
    <scope>NUCLEOTIDE SEQUENCE</scope>
    <source>
        <strain evidence="1">SCG-D08WGA-EpuloA1</strain>
    </source>
</reference>
<organism evidence="1 2">
    <name type="scientific">Candidatus Epulonipiscium fishelsonii</name>
    <dbReference type="NCBI Taxonomy" id="77094"/>
    <lineage>
        <taxon>Bacteria</taxon>
        <taxon>Bacillati</taxon>
        <taxon>Bacillota</taxon>
        <taxon>Clostridia</taxon>
        <taxon>Lachnospirales</taxon>
        <taxon>Lachnospiraceae</taxon>
        <taxon>Candidatus Epulonipiscium</taxon>
    </lineage>
</organism>
<dbReference type="EMBL" id="LJHD01000069">
    <property type="protein sequence ID" value="ONI45204.1"/>
    <property type="molecule type" value="Genomic_DNA"/>
</dbReference>